<comment type="caution">
    <text evidence="2">The sequence shown here is derived from an EMBL/GenBank/DDBJ whole genome shotgun (WGS) entry which is preliminary data.</text>
</comment>
<keyword evidence="3" id="KW-1185">Reference proteome</keyword>
<gene>
    <name evidence="2" type="ORF">L288_07075</name>
</gene>
<dbReference type="PANTHER" id="PTHR39335:SF1">
    <property type="entry name" value="BLL4220 PROTEIN"/>
    <property type="match status" value="1"/>
</dbReference>
<proteinExistence type="predicted"/>
<evidence type="ECO:0000313" key="3">
    <source>
        <dbReference type="Proteomes" id="UP000015525"/>
    </source>
</evidence>
<evidence type="ECO:0008006" key="4">
    <source>
        <dbReference type="Google" id="ProtNLM"/>
    </source>
</evidence>
<organism evidence="2 3">
    <name type="scientific">Sphingobium quisquiliarum P25</name>
    <dbReference type="NCBI Taxonomy" id="1329909"/>
    <lineage>
        <taxon>Bacteria</taxon>
        <taxon>Pseudomonadati</taxon>
        <taxon>Pseudomonadota</taxon>
        <taxon>Alphaproteobacteria</taxon>
        <taxon>Sphingomonadales</taxon>
        <taxon>Sphingomonadaceae</taxon>
        <taxon>Sphingobium</taxon>
    </lineage>
</organism>
<name>T0IGX7_9SPHN</name>
<dbReference type="PANTHER" id="PTHR39335">
    <property type="entry name" value="BLL4220 PROTEIN"/>
    <property type="match status" value="1"/>
</dbReference>
<accession>T0IGX7</accession>
<dbReference type="GO" id="GO:0043448">
    <property type="term" value="P:alkane catabolic process"/>
    <property type="evidence" value="ECO:0007669"/>
    <property type="project" value="TreeGrafter"/>
</dbReference>
<dbReference type="PATRIC" id="fig|1329909.3.peg.1365"/>
<sequence>MIWRGILLLAGAWLVPSGAIAAKPDFGGANPPVRVQMTEEGPVFATRQGRTLYSWARDDGTPGKSQCTGEHFTTNRIMAFVFPLPVAAKRRSCAEKWLPLIADKGARTGGAWSLITRDDGKRQWAYAGHPLYSSTKDQRPGDVNGNMERNADQAWRPALAPAGLPAGLKLVRRVEGLAIATADNRLLFRAKAGQGAALPLTPLAAPAIAQSRGDWTVTDSGTGQAQYAFRRDPLFLAPEGISDDAVLQSGEWQLALFKDATPVPPHIRTVMTLVGQAYAAPSGKLLYAFNCNYGPEDLACDDPGDAAVYYSTICGSGEECARQWQPLLADKGARPVGEWTVKDVAYPLFTDATDVTYPAGTPRVKAWAYKGRPVYTFADEEPGEMMGHGMWSLAGFGFYAVQVPGNHETGR</sequence>
<protein>
    <recommendedName>
        <fullName evidence="4">Lipoprotein</fullName>
    </recommendedName>
</protein>
<dbReference type="RefSeq" id="WP_021237704.1">
    <property type="nucleotide sequence ID" value="NZ_ATHO01000061.1"/>
</dbReference>
<dbReference type="InterPro" id="IPR005297">
    <property type="entry name" value="Lipoprotein_repeat"/>
</dbReference>
<dbReference type="Proteomes" id="UP000015525">
    <property type="component" value="Unassembled WGS sequence"/>
</dbReference>
<reference evidence="2 3" key="1">
    <citation type="journal article" date="2013" name="Genome Announc.">
        <title>Draft Genome Sequence of Sphingobium quisquiliarum Strain P25T, a Novel Hexachlorocyclohexane (HCH)-Degrading Bacterium Isolated from an HCH Dumpsite.</title>
        <authorList>
            <person name="Kumar Singh A."/>
            <person name="Sangwan N."/>
            <person name="Sharma A."/>
            <person name="Gupta V."/>
            <person name="Khurana J.P."/>
            <person name="Lal R."/>
        </authorList>
    </citation>
    <scope>NUCLEOTIDE SEQUENCE [LARGE SCALE GENOMIC DNA]</scope>
    <source>
        <strain evidence="2 3">P25</strain>
    </source>
</reference>
<keyword evidence="1" id="KW-0732">Signal</keyword>
<dbReference type="Pfam" id="PF03640">
    <property type="entry name" value="Lipoprotein_15"/>
    <property type="match status" value="2"/>
</dbReference>
<dbReference type="AlphaFoldDB" id="T0IGX7"/>
<evidence type="ECO:0000313" key="2">
    <source>
        <dbReference type="EMBL" id="EQB08869.1"/>
    </source>
</evidence>
<dbReference type="EMBL" id="ATHO01000061">
    <property type="protein sequence ID" value="EQB08869.1"/>
    <property type="molecule type" value="Genomic_DNA"/>
</dbReference>
<feature type="signal peptide" evidence="1">
    <location>
        <begin position="1"/>
        <end position="21"/>
    </location>
</feature>
<evidence type="ECO:0000256" key="1">
    <source>
        <dbReference type="SAM" id="SignalP"/>
    </source>
</evidence>
<feature type="chain" id="PRO_5004577196" description="Lipoprotein" evidence="1">
    <location>
        <begin position="22"/>
        <end position="411"/>
    </location>
</feature>